<keyword evidence="6" id="KW-0963">Cytoplasm</keyword>
<keyword evidence="5 6" id="KW-0143">Chaperone</keyword>
<feature type="compositionally biased region" description="Basic and acidic residues" evidence="7">
    <location>
        <begin position="70"/>
        <end position="89"/>
    </location>
</feature>
<feature type="binding site" evidence="6">
    <location>
        <begin position="104"/>
        <end position="111"/>
    </location>
    <ligand>
        <name>GTP</name>
        <dbReference type="ChEBI" id="CHEBI:37565"/>
    </ligand>
</feature>
<dbReference type="Proteomes" id="UP000621500">
    <property type="component" value="Unassembled WGS sequence"/>
</dbReference>
<organism evidence="9 10">
    <name type="scientific">Plantactinospora mayteni</name>
    <dbReference type="NCBI Taxonomy" id="566021"/>
    <lineage>
        <taxon>Bacteria</taxon>
        <taxon>Bacillati</taxon>
        <taxon>Actinomycetota</taxon>
        <taxon>Actinomycetes</taxon>
        <taxon>Micromonosporales</taxon>
        <taxon>Micromonosporaceae</taxon>
        <taxon>Plantactinospora</taxon>
    </lineage>
</organism>
<evidence type="ECO:0000256" key="5">
    <source>
        <dbReference type="ARBA" id="ARBA00023186"/>
    </source>
</evidence>
<evidence type="ECO:0000313" key="10">
    <source>
        <dbReference type="Proteomes" id="UP000621500"/>
    </source>
</evidence>
<comment type="caution">
    <text evidence="9">The sequence shown here is derived from an EMBL/GenBank/DDBJ whole genome shotgun (WGS) entry which is preliminary data.</text>
</comment>
<feature type="region of interest" description="Disordered" evidence="7">
    <location>
        <begin position="1"/>
        <end position="102"/>
    </location>
</feature>
<dbReference type="HAMAP" id="MF_01389">
    <property type="entry name" value="UreG"/>
    <property type="match status" value="1"/>
</dbReference>
<dbReference type="SUPFAM" id="SSF52540">
    <property type="entry name" value="P-loop containing nucleoside triphosphate hydrolases"/>
    <property type="match status" value="1"/>
</dbReference>
<dbReference type="Pfam" id="PF02492">
    <property type="entry name" value="cobW"/>
    <property type="match status" value="1"/>
</dbReference>
<feature type="domain" description="CobW/HypB/UreG nucleotide-binding" evidence="8">
    <location>
        <begin position="100"/>
        <end position="269"/>
    </location>
</feature>
<reference evidence="9 10" key="1">
    <citation type="submission" date="2021-01" db="EMBL/GenBank/DDBJ databases">
        <title>Whole genome shotgun sequence of Plantactinospora mayteni NBRC 109088.</title>
        <authorList>
            <person name="Komaki H."/>
            <person name="Tamura T."/>
        </authorList>
    </citation>
    <scope>NUCLEOTIDE SEQUENCE [LARGE SCALE GENOMIC DNA]</scope>
    <source>
        <strain evidence="9 10">NBRC 109088</strain>
    </source>
</reference>
<gene>
    <name evidence="6" type="primary">ureG</name>
    <name evidence="9" type="ORF">Pma05_50450</name>
</gene>
<comment type="subunit">
    <text evidence="6">Homodimer. UreD, UreF and UreG form a complex that acts as a GTP-hydrolysis-dependent molecular chaperone, activating the urease apoprotein by helping to assemble the nickel containing metallocenter of UreC. The UreE protein probably delivers the nickel.</text>
</comment>
<comment type="subcellular location">
    <subcellularLocation>
        <location evidence="6">Cytoplasm</location>
    </subcellularLocation>
</comment>
<evidence type="ECO:0000256" key="2">
    <source>
        <dbReference type="ARBA" id="ARBA00022741"/>
    </source>
</evidence>
<comment type="function">
    <text evidence="6">Facilitates the functional incorporation of the urease nickel metallocenter. This process requires GTP hydrolysis, probably effectuated by UreG.</text>
</comment>
<dbReference type="RefSeq" id="WP_425567888.1">
    <property type="nucleotide sequence ID" value="NZ_BAAAZQ010000041.1"/>
</dbReference>
<dbReference type="PANTHER" id="PTHR31715:SF0">
    <property type="entry name" value="UREASE ACCESSORY PROTEIN G"/>
    <property type="match status" value="1"/>
</dbReference>
<evidence type="ECO:0000256" key="6">
    <source>
        <dbReference type="HAMAP-Rule" id="MF_01389"/>
    </source>
</evidence>
<keyword evidence="10" id="KW-1185">Reference proteome</keyword>
<comment type="similarity">
    <text evidence="1 6">Belongs to the SIMIBI class G3E GTPase family. UreG subfamily.</text>
</comment>
<feature type="compositionally biased region" description="Basic and acidic residues" evidence="7">
    <location>
        <begin position="1"/>
        <end position="17"/>
    </location>
</feature>
<proteinExistence type="inferred from homology"/>
<evidence type="ECO:0000313" key="9">
    <source>
        <dbReference type="EMBL" id="GIG98472.1"/>
    </source>
</evidence>
<evidence type="ECO:0000256" key="3">
    <source>
        <dbReference type="ARBA" id="ARBA00022988"/>
    </source>
</evidence>
<feature type="compositionally biased region" description="Low complexity" evidence="7">
    <location>
        <begin position="18"/>
        <end position="30"/>
    </location>
</feature>
<dbReference type="Gene3D" id="3.40.50.300">
    <property type="entry name" value="P-loop containing nucleotide triphosphate hydrolases"/>
    <property type="match status" value="1"/>
</dbReference>
<name>A0ABQ4EV22_9ACTN</name>
<sequence>MRPDRPDHGTGIHRHPDGGTPQQQPDGGMPHQHADGGTPRQHADGGMPHEHADRQAPHRHAAGEVPQHNADGEVPHRHPDPEIDPHPPVDRSGGSGAVRVGIGGPVGSGKTALVAALCRAFADELRLAVVTNDIYTTEDADFLLRNGVLPAERIRAVETGCCPHTAIRDDISANLDAVEELEVLLGPLDLILVESGGDNLTATFSRGLVDRQIFVVDVAGGDKVPRKGGPGVTGADLLVVNKTDLAPLVGADLSVMARDAAARRGRLPTVFLSLVEDPAATAVAGWVRTLLPAPAPSQLSALPGSVDDHPGHSG</sequence>
<evidence type="ECO:0000259" key="8">
    <source>
        <dbReference type="Pfam" id="PF02492"/>
    </source>
</evidence>
<dbReference type="NCBIfam" id="TIGR00101">
    <property type="entry name" value="ureG"/>
    <property type="match status" value="1"/>
</dbReference>
<dbReference type="PANTHER" id="PTHR31715">
    <property type="entry name" value="UREASE ACCESSORY PROTEIN G"/>
    <property type="match status" value="1"/>
</dbReference>
<dbReference type="EMBL" id="BONX01000035">
    <property type="protein sequence ID" value="GIG98472.1"/>
    <property type="molecule type" value="Genomic_DNA"/>
</dbReference>
<keyword evidence="2 6" id="KW-0547">Nucleotide-binding</keyword>
<dbReference type="InterPro" id="IPR027417">
    <property type="entry name" value="P-loop_NTPase"/>
</dbReference>
<dbReference type="InterPro" id="IPR004400">
    <property type="entry name" value="UreG"/>
</dbReference>
<dbReference type="InterPro" id="IPR003495">
    <property type="entry name" value="CobW/HypB/UreG_nucleotide-bd"/>
</dbReference>
<evidence type="ECO:0000256" key="4">
    <source>
        <dbReference type="ARBA" id="ARBA00023134"/>
    </source>
</evidence>
<feature type="compositionally biased region" description="Basic and acidic residues" evidence="7">
    <location>
        <begin position="41"/>
        <end position="56"/>
    </location>
</feature>
<feature type="compositionally biased region" description="Gly residues" evidence="7">
    <location>
        <begin position="93"/>
        <end position="102"/>
    </location>
</feature>
<keyword evidence="3 6" id="KW-0996">Nickel insertion</keyword>
<keyword evidence="4 6" id="KW-0342">GTP-binding</keyword>
<accession>A0ABQ4EV22</accession>
<evidence type="ECO:0000256" key="7">
    <source>
        <dbReference type="SAM" id="MobiDB-lite"/>
    </source>
</evidence>
<evidence type="ECO:0000256" key="1">
    <source>
        <dbReference type="ARBA" id="ARBA00005732"/>
    </source>
</evidence>
<protein>
    <recommendedName>
        <fullName evidence="6">Urease accessory protein UreG</fullName>
    </recommendedName>
</protein>